<organism evidence="1 2">
    <name type="scientific">Aquimarina mytili</name>
    <dbReference type="NCBI Taxonomy" id="874423"/>
    <lineage>
        <taxon>Bacteria</taxon>
        <taxon>Pseudomonadati</taxon>
        <taxon>Bacteroidota</taxon>
        <taxon>Flavobacteriia</taxon>
        <taxon>Flavobacteriales</taxon>
        <taxon>Flavobacteriaceae</taxon>
        <taxon>Aquimarina</taxon>
    </lineage>
</organism>
<sequence>MRILINLLLLTQLIYSQKDTLRIEVAESKYTQLIFTSEVVDKDPGHMSYQIVKSTSANPNDKILKLYYAGTAEDYTFPSNLQVETSNGDIYDLKLINTENPKKTTYIITPNMAVVNINQMGASSTPMRRQEITNTEEETLTKVEAPITHYSDKSDVPDDAENYSEIQDRLYVSDKLQYMTNLAKELNDTKRRYSRVKSVAVKQNIELTIKGVYADKDELYFVFNMKNDGAQPFDIKVWKIYRGSVELAKQLETGNLSGKGLIQPLNYKPETVYNLSKRIEPKSQMNFVIVISKFTIAKDRAVYFDIDELNGERDIFIPLYYKRVNYPLNYKRKK</sequence>
<reference evidence="1" key="1">
    <citation type="submission" date="2021-01" db="EMBL/GenBank/DDBJ databases">
        <authorList>
            <person name="Zhong Y.L."/>
        </authorList>
    </citation>
    <scope>NUCLEOTIDE SEQUENCE</scope>
    <source>
        <strain evidence="1">KCTC 23302</strain>
    </source>
</reference>
<comment type="caution">
    <text evidence="1">The sequence shown here is derived from an EMBL/GenBank/DDBJ whole genome shotgun (WGS) entry which is preliminary data.</text>
</comment>
<protein>
    <submittedName>
        <fullName evidence="1">DUF4138 domain-containing protein</fullName>
    </submittedName>
</protein>
<dbReference type="AlphaFoldDB" id="A0A937A397"/>
<proteinExistence type="predicted"/>
<name>A0A937A397_9FLAO</name>
<dbReference type="RefSeq" id="WP_201924613.1">
    <property type="nucleotide sequence ID" value="NZ_BAABAX010000013.1"/>
</dbReference>
<keyword evidence="2" id="KW-1185">Reference proteome</keyword>
<evidence type="ECO:0000313" key="1">
    <source>
        <dbReference type="EMBL" id="MBL0686071.1"/>
    </source>
</evidence>
<dbReference type="EMBL" id="JAERQJ010000017">
    <property type="protein sequence ID" value="MBL0686071.1"/>
    <property type="molecule type" value="Genomic_DNA"/>
</dbReference>
<dbReference type="Pfam" id="PF13595">
    <property type="entry name" value="DUF4138"/>
    <property type="match status" value="1"/>
</dbReference>
<dbReference type="InterPro" id="IPR022298">
    <property type="entry name" value="Conjug_transposon_TraN"/>
</dbReference>
<dbReference type="Proteomes" id="UP000651057">
    <property type="component" value="Unassembled WGS sequence"/>
</dbReference>
<gene>
    <name evidence="1" type="ORF">JJQ60_21265</name>
</gene>
<evidence type="ECO:0000313" key="2">
    <source>
        <dbReference type="Proteomes" id="UP000651057"/>
    </source>
</evidence>
<accession>A0A937A397</accession>